<feature type="compositionally biased region" description="Basic and acidic residues" evidence="1">
    <location>
        <begin position="171"/>
        <end position="182"/>
    </location>
</feature>
<evidence type="ECO:0000313" key="4">
    <source>
        <dbReference type="Proteomes" id="UP000191686"/>
    </source>
</evidence>
<dbReference type="EMBL" id="JYMX02000073">
    <property type="protein sequence ID" value="MCW3717447.1"/>
    <property type="molecule type" value="Genomic_DNA"/>
</dbReference>
<keyword evidence="2" id="KW-0812">Transmembrane</keyword>
<reference evidence="3 4" key="2">
    <citation type="journal article" date="2017" name="Front. Microbiol.">
        <title>Genomics Reveals a Unique Clone of Burkholderia cenocepacia Harboring an Actively Excising Novel Genomic Island.</title>
        <authorList>
            <person name="Patil P.P."/>
            <person name="Mali S."/>
            <person name="Midha S."/>
            <person name="Gautam V."/>
            <person name="Dash L."/>
            <person name="Kumar S."/>
            <person name="Shastri J."/>
            <person name="Singhal L."/>
            <person name="Patil P.B."/>
        </authorList>
    </citation>
    <scope>NUCLEOTIDE SEQUENCE [LARGE SCALE GENOMIC DNA]</scope>
    <source>
        <strain evidence="3 4">BC-19</strain>
    </source>
</reference>
<feature type="transmembrane region" description="Helical" evidence="2">
    <location>
        <begin position="121"/>
        <end position="142"/>
    </location>
</feature>
<evidence type="ECO:0008006" key="5">
    <source>
        <dbReference type="Google" id="ProtNLM"/>
    </source>
</evidence>
<evidence type="ECO:0000256" key="2">
    <source>
        <dbReference type="SAM" id="Phobius"/>
    </source>
</evidence>
<feature type="compositionally biased region" description="Low complexity" evidence="1">
    <location>
        <begin position="199"/>
        <end position="239"/>
    </location>
</feature>
<organism evidence="3 4">
    <name type="scientific">Burkholderia cenocepacia</name>
    <dbReference type="NCBI Taxonomy" id="95486"/>
    <lineage>
        <taxon>Bacteria</taxon>
        <taxon>Pseudomonadati</taxon>
        <taxon>Pseudomonadota</taxon>
        <taxon>Betaproteobacteria</taxon>
        <taxon>Burkholderiales</taxon>
        <taxon>Burkholderiaceae</taxon>
        <taxon>Burkholderia</taxon>
        <taxon>Burkholderia cepacia complex</taxon>
    </lineage>
</organism>
<keyword evidence="2" id="KW-1133">Transmembrane helix</keyword>
<name>A0ABD4UTH4_9BURK</name>
<proteinExistence type="predicted"/>
<dbReference type="Proteomes" id="UP000191686">
    <property type="component" value="Unassembled WGS sequence"/>
</dbReference>
<keyword evidence="2" id="KW-0472">Membrane</keyword>
<reference evidence="3 4" key="1">
    <citation type="journal article" date="2017" name="Front. Microbiol.">
        <title>Genomics reveals a unique clone of Burkholderia cenocepacia harbouring an actively excising novel genomic island.</title>
        <authorList>
            <person name="Patil P."/>
            <person name="Mali S."/>
            <person name="Midha S."/>
            <person name="Gautam V."/>
            <person name="Dash L."/>
            <person name="Kumar S."/>
            <person name="Shastri J."/>
            <person name="Singhal L."/>
            <person name="Patil P.B."/>
        </authorList>
    </citation>
    <scope>NUCLEOTIDE SEQUENCE [LARGE SCALE GENOMIC DNA]</scope>
    <source>
        <strain evidence="3 4">BC-19</strain>
    </source>
</reference>
<accession>A0ABD4UTH4</accession>
<feature type="region of interest" description="Disordered" evidence="1">
    <location>
        <begin position="147"/>
        <end position="239"/>
    </location>
</feature>
<sequence>MADVQAQDTNHQPQQLDNDREIAFYAAALDAFYTTSLEYDKSVFTLSAGGVGLLVTLLTTVGITSAWELAGYLTGVCCFVVSLSLLLVIFKKNKDHIVRVVSRTDDIHDKTLKRLDMAAQWAFGLGAICTATVGILAAIYSYEHPKGTEMTENKKPTSSPTWTGDSAEGIRNLRPDVMKDPLQKSFTGVERLRPQASNGAAATGTQPTATQSVRPASSPAPATANSTPTSAGTPVPKGK</sequence>
<gene>
    <name evidence="3" type="ORF">UE95_039875</name>
</gene>
<feature type="transmembrane region" description="Helical" evidence="2">
    <location>
        <begin position="43"/>
        <end position="63"/>
    </location>
</feature>
<evidence type="ECO:0000256" key="1">
    <source>
        <dbReference type="SAM" id="MobiDB-lite"/>
    </source>
</evidence>
<protein>
    <recommendedName>
        <fullName evidence="5">Transmembrane protein</fullName>
    </recommendedName>
</protein>
<evidence type="ECO:0000313" key="3">
    <source>
        <dbReference type="EMBL" id="MCW3717447.1"/>
    </source>
</evidence>
<feature type="transmembrane region" description="Helical" evidence="2">
    <location>
        <begin position="69"/>
        <end position="90"/>
    </location>
</feature>
<dbReference type="RefSeq" id="WP_080327049.1">
    <property type="nucleotide sequence ID" value="NZ_CAJPGF010000010.1"/>
</dbReference>
<dbReference type="AlphaFoldDB" id="A0ABD4UTH4"/>
<comment type="caution">
    <text evidence="3">The sequence shown here is derived from an EMBL/GenBank/DDBJ whole genome shotgun (WGS) entry which is preliminary data.</text>
</comment>